<feature type="compositionally biased region" description="Polar residues" evidence="2">
    <location>
        <begin position="625"/>
        <end position="637"/>
    </location>
</feature>
<dbReference type="SUPFAM" id="SSF47473">
    <property type="entry name" value="EF-hand"/>
    <property type="match status" value="1"/>
</dbReference>
<accession>A0A9W7FFN6</accession>
<feature type="region of interest" description="Disordered" evidence="2">
    <location>
        <begin position="1019"/>
        <end position="1092"/>
    </location>
</feature>
<feature type="compositionally biased region" description="Basic and acidic residues" evidence="2">
    <location>
        <begin position="1083"/>
        <end position="1092"/>
    </location>
</feature>
<feature type="region of interest" description="Disordered" evidence="2">
    <location>
        <begin position="523"/>
        <end position="546"/>
    </location>
</feature>
<evidence type="ECO:0000313" key="5">
    <source>
        <dbReference type="EMBL" id="GMI11338.1"/>
    </source>
</evidence>
<feature type="transmembrane region" description="Helical" evidence="3">
    <location>
        <begin position="130"/>
        <end position="152"/>
    </location>
</feature>
<dbReference type="CDD" id="cd00051">
    <property type="entry name" value="EFh"/>
    <property type="match status" value="1"/>
</dbReference>
<feature type="compositionally biased region" description="Acidic residues" evidence="2">
    <location>
        <begin position="1072"/>
        <end position="1082"/>
    </location>
</feature>
<feature type="domain" description="EF-hand" evidence="4">
    <location>
        <begin position="815"/>
        <end position="850"/>
    </location>
</feature>
<feature type="compositionally biased region" description="Acidic residues" evidence="2">
    <location>
        <begin position="1046"/>
        <end position="1058"/>
    </location>
</feature>
<feature type="region of interest" description="Disordered" evidence="2">
    <location>
        <begin position="854"/>
        <end position="917"/>
    </location>
</feature>
<sequence length="1092" mass="121843">MPYFSPPPRLLLLSSVQNSHRKLYLFCLLLSFQTLPASAAKVLGAGETLSIDLVSKALIGIIMFTIGYEYFTEYIETKLEGTPYVKIVNQVYKELTVMGLISFVVFMIGQVGDLFTNNPDVYMAFEYAHILIFFIALMIILSSAYLSVLNYLTSVAYLNTDLYTMPELLDMYKTQNRSWWGRLTFHNFYLPNKLRSDFEFKILHNFFVSSYHVPRNFDFGMYLCESLDLQIVELVEVDVLSWFGIMVMVLANMLRVEANTWGDSDTDTVTDEEVGDGARFLAAAAPAVDCNYTDYGTARRFLAAAAATDPCAPVSISSVETFAVLGWTIFFGSCLLMLGTHSAFMKLMAKAGCKTSREYEKRLAQINKRTKKQNPLGAPIRRRAISGRSLMPRHKTKKEKKSKFRNHLTKMGEGLGLGTWRSDPEATAYNGSGRKIYAGGADPPSRVEGKSMQREISKQESVGPGIGGQFSEDSRLSMTQLKSFVLEHQESEMHGGHHGAHGRGRRLSQAVNRKRSHMMATTAFGKSNSGPVPPQGVPGLPPPSDAPRTNSIDMHNFGNQIKQEQMIQNIKKASLEKKGSMEKLKVVGKEISTKIVGFTSSLNSKRSTKYSSGSSSIESSQRTSTDGSGELQNSDTMKSGGKVMRQMSLKTSHHRPRLQLDLRDIYWFGRADAFSTAVDFLLLLLCAYVAMMATNFGPLILKAEANSSTGWWMFVMALPAVLCFFPITRMINIVCKLKAVSVLDIEVVAKILEEHEEAEKVKGLVVKKFQEQMKSSGLVGRKALLELFKKVDTDESGFIDGFEFKTMLNMQQIFFTNKMFLHLFHAFDENNDNQISFEELEKVCFEGEEADLRVSEPESSGSRGKVGFSKKPTSKRKKSKGEIKNSPSGRKRSRDQRGITAIVASSRAGSLSEEGKKSSFNAGIVEANNSRRESLAARRRSYMTEKQKFKRKSLLETAMAKEENRKSLIDNVMVDIVRKASSEKGAGIKEHEQGERGFRVTKEDFESALQTMLGQISTNFLAEEDEEDYDSDESDSGSGSESMDFSNEEDSDVDEQGTEDVHQPSSSVLEMTVDEMGEELGIDLEKGQVEAT</sequence>
<feature type="domain" description="EF-hand" evidence="4">
    <location>
        <begin position="779"/>
        <end position="814"/>
    </location>
</feature>
<name>A0A9W7FFN6_9STRA</name>
<feature type="transmembrane region" description="Helical" evidence="3">
    <location>
        <begin position="91"/>
        <end position="110"/>
    </location>
</feature>
<keyword evidence="3" id="KW-0812">Transmembrane</keyword>
<feature type="transmembrane region" description="Helical" evidence="3">
    <location>
        <begin position="710"/>
        <end position="728"/>
    </location>
</feature>
<dbReference type="InterPro" id="IPR018247">
    <property type="entry name" value="EF_Hand_1_Ca_BS"/>
</dbReference>
<feature type="transmembrane region" description="Helical" evidence="3">
    <location>
        <begin position="322"/>
        <end position="344"/>
    </location>
</feature>
<keyword evidence="1" id="KW-0106">Calcium</keyword>
<dbReference type="PROSITE" id="PS00018">
    <property type="entry name" value="EF_HAND_1"/>
    <property type="match status" value="2"/>
</dbReference>
<feature type="transmembrane region" description="Helical" evidence="3">
    <location>
        <begin position="665"/>
        <end position="690"/>
    </location>
</feature>
<evidence type="ECO:0000313" key="6">
    <source>
        <dbReference type="Proteomes" id="UP001165160"/>
    </source>
</evidence>
<evidence type="ECO:0000256" key="1">
    <source>
        <dbReference type="ARBA" id="ARBA00022837"/>
    </source>
</evidence>
<feature type="compositionally biased region" description="Acidic residues" evidence="2">
    <location>
        <begin position="1022"/>
        <end position="1035"/>
    </location>
</feature>
<protein>
    <recommendedName>
        <fullName evidence="4">EF-hand domain-containing protein</fullName>
    </recommendedName>
</protein>
<dbReference type="InterPro" id="IPR011992">
    <property type="entry name" value="EF-hand-dom_pair"/>
</dbReference>
<dbReference type="SMART" id="SM00054">
    <property type="entry name" value="EFh"/>
    <property type="match status" value="2"/>
</dbReference>
<dbReference type="Pfam" id="PF13202">
    <property type="entry name" value="EF-hand_5"/>
    <property type="match status" value="2"/>
</dbReference>
<feature type="compositionally biased region" description="Low complexity" evidence="2">
    <location>
        <begin position="609"/>
        <end position="624"/>
    </location>
</feature>
<feature type="transmembrane region" description="Helical" evidence="3">
    <location>
        <begin position="49"/>
        <end position="71"/>
    </location>
</feature>
<feature type="compositionally biased region" description="Pro residues" evidence="2">
    <location>
        <begin position="531"/>
        <end position="545"/>
    </location>
</feature>
<dbReference type="Gene3D" id="1.10.238.10">
    <property type="entry name" value="EF-hand"/>
    <property type="match status" value="1"/>
</dbReference>
<organism evidence="5 6">
    <name type="scientific">Triparma verrucosa</name>
    <dbReference type="NCBI Taxonomy" id="1606542"/>
    <lineage>
        <taxon>Eukaryota</taxon>
        <taxon>Sar</taxon>
        <taxon>Stramenopiles</taxon>
        <taxon>Ochrophyta</taxon>
        <taxon>Bolidophyceae</taxon>
        <taxon>Parmales</taxon>
        <taxon>Triparmaceae</taxon>
        <taxon>Triparma</taxon>
    </lineage>
</organism>
<comment type="caution">
    <text evidence="5">The sequence shown here is derived from an EMBL/GenBank/DDBJ whole genome shotgun (WGS) entry which is preliminary data.</text>
</comment>
<dbReference type="PROSITE" id="PS50222">
    <property type="entry name" value="EF_HAND_2"/>
    <property type="match status" value="2"/>
</dbReference>
<dbReference type="AlphaFoldDB" id="A0A9W7FFN6"/>
<gene>
    <name evidence="5" type="ORF">TrVE_jg4933</name>
</gene>
<feature type="region of interest" description="Disordered" evidence="2">
    <location>
        <begin position="384"/>
        <end position="407"/>
    </location>
</feature>
<keyword evidence="3" id="KW-0472">Membrane</keyword>
<dbReference type="Proteomes" id="UP001165160">
    <property type="component" value="Unassembled WGS sequence"/>
</dbReference>
<dbReference type="EMBL" id="BRXX01000428">
    <property type="protein sequence ID" value="GMI11338.1"/>
    <property type="molecule type" value="Genomic_DNA"/>
</dbReference>
<evidence type="ECO:0000259" key="4">
    <source>
        <dbReference type="PROSITE" id="PS50222"/>
    </source>
</evidence>
<keyword evidence="3" id="KW-1133">Transmembrane helix</keyword>
<dbReference type="GO" id="GO:0005509">
    <property type="term" value="F:calcium ion binding"/>
    <property type="evidence" value="ECO:0007669"/>
    <property type="project" value="InterPro"/>
</dbReference>
<evidence type="ECO:0000256" key="2">
    <source>
        <dbReference type="SAM" id="MobiDB-lite"/>
    </source>
</evidence>
<reference evidence="6" key="1">
    <citation type="journal article" date="2023" name="Commun. Biol.">
        <title>Genome analysis of Parmales, the sister group of diatoms, reveals the evolutionary specialization of diatoms from phago-mixotrophs to photoautotrophs.</title>
        <authorList>
            <person name="Ban H."/>
            <person name="Sato S."/>
            <person name="Yoshikawa S."/>
            <person name="Yamada K."/>
            <person name="Nakamura Y."/>
            <person name="Ichinomiya M."/>
            <person name="Sato N."/>
            <person name="Blanc-Mathieu R."/>
            <person name="Endo H."/>
            <person name="Kuwata A."/>
            <person name="Ogata H."/>
        </authorList>
    </citation>
    <scope>NUCLEOTIDE SEQUENCE [LARGE SCALE GENOMIC DNA]</scope>
    <source>
        <strain evidence="6">NIES 3699</strain>
    </source>
</reference>
<keyword evidence="6" id="KW-1185">Reference proteome</keyword>
<proteinExistence type="predicted"/>
<feature type="region of interest" description="Disordered" evidence="2">
    <location>
        <begin position="604"/>
        <end position="640"/>
    </location>
</feature>
<feature type="region of interest" description="Disordered" evidence="2">
    <location>
        <begin position="429"/>
        <end position="451"/>
    </location>
</feature>
<dbReference type="InterPro" id="IPR002048">
    <property type="entry name" value="EF_hand_dom"/>
</dbReference>
<evidence type="ECO:0000256" key="3">
    <source>
        <dbReference type="SAM" id="Phobius"/>
    </source>
</evidence>